<evidence type="ECO:0000256" key="2">
    <source>
        <dbReference type="SAM" id="SignalP"/>
    </source>
</evidence>
<keyword evidence="1" id="KW-0472">Membrane</keyword>
<dbReference type="RefSeq" id="XP_008875506.1">
    <property type="nucleotide sequence ID" value="XM_008877284.1"/>
</dbReference>
<feature type="transmembrane region" description="Helical" evidence="1">
    <location>
        <begin position="468"/>
        <end position="490"/>
    </location>
</feature>
<feature type="signal peptide" evidence="2">
    <location>
        <begin position="1"/>
        <end position="23"/>
    </location>
</feature>
<dbReference type="Pfam" id="PF04113">
    <property type="entry name" value="Gpi16"/>
    <property type="match status" value="1"/>
</dbReference>
<dbReference type="PANTHER" id="PTHR12959">
    <property type="entry name" value="GPI TRANSAMIDASE COMPONENT PIG-T-RELATED"/>
    <property type="match status" value="1"/>
</dbReference>
<dbReference type="OrthoDB" id="331263at2759"/>
<dbReference type="STRING" id="157072.A0A024TNN5"/>
<proteinExistence type="predicted"/>
<gene>
    <name evidence="3" type="ORF">H310_10823</name>
</gene>
<dbReference type="InterPro" id="IPR007245">
    <property type="entry name" value="PIG-T"/>
</dbReference>
<name>A0A024TNN5_9STRA</name>
<dbReference type="PANTHER" id="PTHR12959:SF11">
    <property type="entry name" value="GPI TRANSAMIDASE COMPONENT PIG-T"/>
    <property type="match status" value="1"/>
</dbReference>
<evidence type="ECO:0000313" key="3">
    <source>
        <dbReference type="EMBL" id="ETV95755.1"/>
    </source>
</evidence>
<dbReference type="GO" id="GO:0042765">
    <property type="term" value="C:GPI-anchor transamidase complex"/>
    <property type="evidence" value="ECO:0007669"/>
    <property type="project" value="InterPro"/>
</dbReference>
<keyword evidence="2" id="KW-0732">Signal</keyword>
<keyword evidence="1" id="KW-0812">Transmembrane</keyword>
<dbReference type="AlphaFoldDB" id="A0A024TNN5"/>
<evidence type="ECO:0008006" key="4">
    <source>
        <dbReference type="Google" id="ProtNLM"/>
    </source>
</evidence>
<sequence length="520" mass="56400">MRFAAVGSAVVVAAASSIAGGAASPRGLDGLHEYSEGLVLRPLPHLAKVVSHFHFDHTTTTSHGNFDVFPQSIRHVVQKYSVKELKLTFTTGLWRHEQWGDILGNGPHGVSLRATMEDPALWTGLTQQLAGLFSASLNKMDATTVIAKNISSPVAQQLDGVLSREELCTENISPWLKLLPCRTHAGLGAWIRPVALLDADFLSLALHIVNDSARGTLHLHQSITAVRRVEEPAWSLQSVLGLPSSISTPVCPLVHSSAVVTDLAFAHSSATPSLASTAGTDPSTHRVSFSTAAATAATPWLRRGSNSAVERAISWRGVSGHRYLTGYGQVRGGVGLRLTNHHLTKTLRVRYHESIPWYMRVYFSSVRLQVNGQEVDILAMPSFRINVPPAIGGLQPPFELEFVVDLAPQSAVVMAYSFDKTFLPMGLHPPDSNRGFDVPAASWSVDNATYYTESLLVPLPTPDFSMPYNVIVLTSTVVGMSIAIVLNTLLNRHRRTNLVMTLVQDVAARVKTNAAKQKTE</sequence>
<dbReference type="GeneID" id="20087873"/>
<accession>A0A024TNN5</accession>
<dbReference type="EMBL" id="KI913979">
    <property type="protein sequence ID" value="ETV95755.1"/>
    <property type="molecule type" value="Genomic_DNA"/>
</dbReference>
<dbReference type="VEuPathDB" id="FungiDB:H310_10823"/>
<dbReference type="GO" id="GO:0016255">
    <property type="term" value="P:attachment of GPI anchor to protein"/>
    <property type="evidence" value="ECO:0007669"/>
    <property type="project" value="InterPro"/>
</dbReference>
<feature type="chain" id="PRO_5001534494" description="GPI transamidase component PIG-T" evidence="2">
    <location>
        <begin position="24"/>
        <end position="520"/>
    </location>
</feature>
<evidence type="ECO:0000256" key="1">
    <source>
        <dbReference type="SAM" id="Phobius"/>
    </source>
</evidence>
<dbReference type="eggNOG" id="KOG2407">
    <property type="taxonomic scope" value="Eukaryota"/>
</dbReference>
<keyword evidence="1" id="KW-1133">Transmembrane helix</keyword>
<organism evidence="3">
    <name type="scientific">Aphanomyces invadans</name>
    <dbReference type="NCBI Taxonomy" id="157072"/>
    <lineage>
        <taxon>Eukaryota</taxon>
        <taxon>Sar</taxon>
        <taxon>Stramenopiles</taxon>
        <taxon>Oomycota</taxon>
        <taxon>Saprolegniomycetes</taxon>
        <taxon>Saprolegniales</taxon>
        <taxon>Verrucalvaceae</taxon>
        <taxon>Aphanomyces</taxon>
    </lineage>
</organism>
<reference evidence="3" key="1">
    <citation type="submission" date="2013-12" db="EMBL/GenBank/DDBJ databases">
        <title>The Genome Sequence of Aphanomyces invadans NJM9701.</title>
        <authorList>
            <consortium name="The Broad Institute Genomics Platform"/>
            <person name="Russ C."/>
            <person name="Tyler B."/>
            <person name="van West P."/>
            <person name="Dieguez-Uribeondo J."/>
            <person name="Young S.K."/>
            <person name="Zeng Q."/>
            <person name="Gargeya S."/>
            <person name="Fitzgerald M."/>
            <person name="Abouelleil A."/>
            <person name="Alvarado L."/>
            <person name="Chapman S.B."/>
            <person name="Gainer-Dewar J."/>
            <person name="Goldberg J."/>
            <person name="Griggs A."/>
            <person name="Gujja S."/>
            <person name="Hansen M."/>
            <person name="Howarth C."/>
            <person name="Imamovic A."/>
            <person name="Ireland A."/>
            <person name="Larimer J."/>
            <person name="McCowan C."/>
            <person name="Murphy C."/>
            <person name="Pearson M."/>
            <person name="Poon T.W."/>
            <person name="Priest M."/>
            <person name="Roberts A."/>
            <person name="Saif S."/>
            <person name="Shea T."/>
            <person name="Sykes S."/>
            <person name="Wortman J."/>
            <person name="Nusbaum C."/>
            <person name="Birren B."/>
        </authorList>
    </citation>
    <scope>NUCLEOTIDE SEQUENCE [LARGE SCALE GENOMIC DNA]</scope>
    <source>
        <strain evidence="3">NJM9701</strain>
    </source>
</reference>
<protein>
    <recommendedName>
        <fullName evidence="4">GPI transamidase component PIG-T</fullName>
    </recommendedName>
</protein>